<organism evidence="18 19">
    <name type="scientific">Biomphalaria glabrata</name>
    <name type="common">Bloodfluke planorb</name>
    <name type="synonym">Freshwater snail</name>
    <dbReference type="NCBI Taxonomy" id="6526"/>
    <lineage>
        <taxon>Eukaryota</taxon>
        <taxon>Metazoa</taxon>
        <taxon>Spiralia</taxon>
        <taxon>Lophotrochozoa</taxon>
        <taxon>Mollusca</taxon>
        <taxon>Gastropoda</taxon>
        <taxon>Heterobranchia</taxon>
        <taxon>Euthyneura</taxon>
        <taxon>Panpulmonata</taxon>
        <taxon>Hygrophila</taxon>
        <taxon>Lymnaeoidea</taxon>
        <taxon>Planorbidae</taxon>
        <taxon>Biomphalaria</taxon>
    </lineage>
</organism>
<dbReference type="RefSeq" id="XP_055900189.1">
    <property type="nucleotide sequence ID" value="XM_056044214.1"/>
</dbReference>
<keyword evidence="2" id="KW-1003">Cell membrane</keyword>
<dbReference type="SMART" id="SM00369">
    <property type="entry name" value="LRR_TYP"/>
    <property type="match status" value="14"/>
</dbReference>
<feature type="compositionally biased region" description="Low complexity" evidence="14">
    <location>
        <begin position="1245"/>
        <end position="1260"/>
    </location>
</feature>
<evidence type="ECO:0000256" key="15">
    <source>
        <dbReference type="SAM" id="Phobius"/>
    </source>
</evidence>
<evidence type="ECO:0000256" key="10">
    <source>
        <dbReference type="ARBA" id="ARBA00023157"/>
    </source>
</evidence>
<name>A0A9W3BLA0_BIOGL</name>
<dbReference type="GO" id="GO:0007189">
    <property type="term" value="P:adenylate cyclase-activating G protein-coupled receptor signaling pathway"/>
    <property type="evidence" value="ECO:0007669"/>
    <property type="project" value="TreeGrafter"/>
</dbReference>
<keyword evidence="11" id="KW-0675">Receptor</keyword>
<feature type="compositionally biased region" description="Polar residues" evidence="14">
    <location>
        <begin position="1330"/>
        <end position="1358"/>
    </location>
</feature>
<evidence type="ECO:0000256" key="1">
    <source>
        <dbReference type="ARBA" id="ARBA00004651"/>
    </source>
</evidence>
<dbReference type="GeneID" id="106051616"/>
<feature type="transmembrane region" description="Helical" evidence="15">
    <location>
        <begin position="767"/>
        <end position="787"/>
    </location>
</feature>
<evidence type="ECO:0000313" key="20">
    <source>
        <dbReference type="RefSeq" id="XP_055900189.1"/>
    </source>
</evidence>
<dbReference type="InterPro" id="IPR032675">
    <property type="entry name" value="LRR_dom_sf"/>
</dbReference>
<feature type="compositionally biased region" description="Basic and acidic residues" evidence="14">
    <location>
        <begin position="1451"/>
        <end position="1460"/>
    </location>
</feature>
<dbReference type="InterPro" id="IPR000276">
    <property type="entry name" value="GPCR_Rhodpsn"/>
</dbReference>
<feature type="signal peptide" evidence="16">
    <location>
        <begin position="1"/>
        <end position="26"/>
    </location>
</feature>
<feature type="region of interest" description="Disordered" evidence="14">
    <location>
        <begin position="1441"/>
        <end position="1492"/>
    </location>
</feature>
<feature type="transmembrane region" description="Helical" evidence="15">
    <location>
        <begin position="885"/>
        <end position="907"/>
    </location>
</feature>
<feature type="transmembrane region" description="Helical" evidence="15">
    <location>
        <begin position="799"/>
        <end position="822"/>
    </location>
</feature>
<dbReference type="GO" id="GO:0009755">
    <property type="term" value="P:hormone-mediated signaling pathway"/>
    <property type="evidence" value="ECO:0007669"/>
    <property type="project" value="TreeGrafter"/>
</dbReference>
<feature type="region of interest" description="Disordered" evidence="14">
    <location>
        <begin position="1320"/>
        <end position="1398"/>
    </location>
</feature>
<dbReference type="PRINTS" id="PR00237">
    <property type="entry name" value="GPCRRHODOPSN"/>
</dbReference>
<dbReference type="CDD" id="cd15136">
    <property type="entry name" value="7tmA_Glyco_hormone_R"/>
    <property type="match status" value="1"/>
</dbReference>
<dbReference type="InterPro" id="IPR003591">
    <property type="entry name" value="Leu-rich_rpt_typical-subtyp"/>
</dbReference>
<evidence type="ECO:0000256" key="5">
    <source>
        <dbReference type="ARBA" id="ARBA00022729"/>
    </source>
</evidence>
<comment type="subcellular location">
    <subcellularLocation>
        <location evidence="1">Cell membrane</location>
        <topology evidence="1">Multi-pass membrane protein</topology>
    </subcellularLocation>
</comment>
<keyword evidence="13" id="KW-0807">Transducer</keyword>
<keyword evidence="5 16" id="KW-0732">Signal</keyword>
<dbReference type="FunFam" id="3.80.10.10:FF:000770">
    <property type="entry name" value="Uncharacterized protein"/>
    <property type="match status" value="1"/>
</dbReference>
<evidence type="ECO:0000256" key="16">
    <source>
        <dbReference type="SAM" id="SignalP"/>
    </source>
</evidence>
<evidence type="ECO:0000313" key="19">
    <source>
        <dbReference type="RefSeq" id="XP_055900187.1"/>
    </source>
</evidence>
<dbReference type="PROSITE" id="PS00237">
    <property type="entry name" value="G_PROTEIN_RECEP_F1_1"/>
    <property type="match status" value="1"/>
</dbReference>
<reference evidence="19 20" key="1">
    <citation type="submission" date="2025-04" db="UniProtKB">
        <authorList>
            <consortium name="RefSeq"/>
        </authorList>
    </citation>
    <scope>IDENTIFICATION</scope>
</reference>
<keyword evidence="6" id="KW-0677">Repeat</keyword>
<dbReference type="SMART" id="SM00013">
    <property type="entry name" value="LRRNT"/>
    <property type="match status" value="1"/>
</dbReference>
<dbReference type="SUPFAM" id="SSF81321">
    <property type="entry name" value="Family A G protein-coupled receptor-like"/>
    <property type="match status" value="1"/>
</dbReference>
<feature type="compositionally biased region" description="Low complexity" evidence="14">
    <location>
        <begin position="1364"/>
        <end position="1377"/>
    </location>
</feature>
<evidence type="ECO:0000256" key="3">
    <source>
        <dbReference type="ARBA" id="ARBA00022614"/>
    </source>
</evidence>
<dbReference type="PANTHER" id="PTHR24372">
    <property type="entry name" value="GLYCOPROTEIN HORMONE RECEPTOR"/>
    <property type="match status" value="1"/>
</dbReference>
<dbReference type="GO" id="GO:0008528">
    <property type="term" value="F:G protein-coupled peptide receptor activity"/>
    <property type="evidence" value="ECO:0007669"/>
    <property type="project" value="TreeGrafter"/>
</dbReference>
<evidence type="ECO:0000256" key="6">
    <source>
        <dbReference type="ARBA" id="ARBA00022737"/>
    </source>
</evidence>
<keyword evidence="3" id="KW-0433">Leucine-rich repeat</keyword>
<dbReference type="Gene3D" id="3.80.10.10">
    <property type="entry name" value="Ribonuclease Inhibitor"/>
    <property type="match status" value="3"/>
</dbReference>
<dbReference type="RefSeq" id="XP_055900187.1">
    <property type="nucleotide sequence ID" value="XM_056044212.1"/>
</dbReference>
<dbReference type="PROSITE" id="PS50262">
    <property type="entry name" value="G_PROTEIN_RECEP_F1_2"/>
    <property type="match status" value="1"/>
</dbReference>
<dbReference type="OrthoDB" id="1883493at2759"/>
<dbReference type="PRINTS" id="PR00373">
    <property type="entry name" value="GLYCHORMONER"/>
</dbReference>
<sequence length="1566" mass="174789">MPMGSVCVFVLLVFSLIFIPVTFQSAAEDSVKGVGVKGEGAKGVGVKGEGAKGEIAKEGSQNMHEDLFESSDDETFWQDVTLSPLSDQHAGMSGGADVWQVDDGPWLDSNIKLVDSSLDNYGDEKYPSDDLLGQFESRDRIFGDSYNDPTFGTGLGSKSVLSEASVTCHSKCLCNGALVDCSGQNLTSVPRGIIPGTIKLDLSMNNIQDFHEDDFINMTSLQELRVVGNKLTSLPKRLFRNNPFLQNLNFQGNLFTKVPPMTFQNLTYLRQLYLDSNSIKSVNKSAFKGLHSLRELCLDANQLKTIPVGALRKVKGLQALALNNNQITKIPNQAFHKNVKLIIVQIGNNKISTIEKDAFLGLTGLRILDLNNNQIRNISSSLSTLEALEDLNLENNSLSQIPDAMFANKLRLETLKLDQNPIKSVSSNAFVNLPALQELKLSEVHNMAMFPNLTGTMNLTKITLDRANIRFIPNDLCSLLEKLSVLDVHSNKIEEFPAMSNCKKLTILNMANNFLKSLDGQPFKGMDSLVDLTLNTNSIKNIPQDAFTGLSTLEYLNLAENEIRDIHPDAFLPLKRLKDLNLGKNRLHHLPTAGLINLEKLKVYYNPDLREFPAKENFLNVNHFTMAYAYHCCDFIHSRQEPSDLESAEDFVVLDFNNKLNIILTRPSEIIDSYRSENQWYSNESIETYWELNFENVSLENGMNFEQFGSDFDFSDLQTKPEATTNLKDYSNQPSYVVAKAAITCKPMPGPFMPCDDLFGWWSLRCGVWFVFMLALLGNGVVFFVSVTSKSKMDVPRFLICNLAMADFFMGIYLGILAIVDASTLGQFKKYAIQWQMSASCLVAGVLGVLSSELSVFTLTVITLERFYAITHAMQLNKRLSLKHAACIMLGGWLWSFSLAMMPLFGISDYRKFAVCLPFEIEDVISKSYVCFIMVFNGISFFIILSCYLIMYISIRDSQAWNSNDTRVAKRMALLVFTDFLCWAPIAFLSLAAAFGKNLIHLNEAKVLTIFVLPLNSCANPFLYAFFTKQFKRDCVLLCRRLEDSSIARHFSQGSQRQASFSWKNQRRLSGLHSLMGEGKFNNSRNGSSGSNSYGLINYNSEQVSSGSNRKDSGGGYDKITNNNTKSKSVISISSNGVGHKYRYKICPGEEDDIEDIEAILRKSFMKSYKCNDCNNSDAHIILHQDFYSHSGTDTNGGTSETYIQEKDDTNLTQNSDSDLEMDGKCQVTDPDFEDCASHTKSIESTKQNSSPVSTSSSPKETCCNKRTECSNGNKQCPASSSSGITVVIRGSQEVKPSGNVQCSSEEPDFTETVRAQKKSSFKDFHKTPSGESCISQELSSDGKSVSPSIELNHFSDSGNGGELSTDSLSSSELMHSPVKCKHSEPKLWTEDSTEKDHKQQKLHQLVNPIIQIYDEDHICVNRLVSICSDDQVRLKCDFSKQRDSTSIPEMSKHHARDGSCTKSRTSTGHRKKHSRKHCRKHHKHSLAGNLNGDRYNEGHQTIQNEDQFCQLNVVHCGVNEMQDASNPITVATSHDINTSSHLNDPRFYLTQDGTDTMSIDNQILK</sequence>
<dbReference type="Pfam" id="PF00001">
    <property type="entry name" value="7tm_1"/>
    <property type="match status" value="1"/>
</dbReference>
<dbReference type="PROSITE" id="PS51450">
    <property type="entry name" value="LRR"/>
    <property type="match status" value="5"/>
</dbReference>
<dbReference type="Gene3D" id="1.20.1070.10">
    <property type="entry name" value="Rhodopsin 7-helix transmembrane proteins"/>
    <property type="match status" value="1"/>
</dbReference>
<dbReference type="SMART" id="SM00364">
    <property type="entry name" value="LRR_BAC"/>
    <property type="match status" value="9"/>
</dbReference>
<dbReference type="InterPro" id="IPR002131">
    <property type="entry name" value="Gphrmn_rcpt_fam"/>
</dbReference>
<feature type="transmembrane region" description="Helical" evidence="15">
    <location>
        <begin position="927"/>
        <end position="951"/>
    </location>
</feature>
<feature type="chain" id="PRO_5044703070" evidence="16">
    <location>
        <begin position="27"/>
        <end position="1566"/>
    </location>
</feature>
<evidence type="ECO:0000256" key="7">
    <source>
        <dbReference type="ARBA" id="ARBA00022989"/>
    </source>
</evidence>
<feature type="transmembrane region" description="Helical" evidence="15">
    <location>
        <begin position="842"/>
        <end position="864"/>
    </location>
</feature>
<keyword evidence="9 15" id="KW-0472">Membrane</keyword>
<keyword evidence="8" id="KW-0297">G-protein coupled receptor</keyword>
<dbReference type="SMART" id="SM00365">
    <property type="entry name" value="LRR_SD22"/>
    <property type="match status" value="6"/>
</dbReference>
<dbReference type="GO" id="GO:0016500">
    <property type="term" value="F:protein-hormone receptor activity"/>
    <property type="evidence" value="ECO:0007669"/>
    <property type="project" value="InterPro"/>
</dbReference>
<feature type="domain" description="G-protein coupled receptors family 1 profile" evidence="17">
    <location>
        <begin position="778"/>
        <end position="1024"/>
    </location>
</feature>
<dbReference type="InterPro" id="IPR001611">
    <property type="entry name" value="Leu-rich_rpt"/>
</dbReference>
<evidence type="ECO:0000256" key="9">
    <source>
        <dbReference type="ARBA" id="ARBA00023136"/>
    </source>
</evidence>
<dbReference type="InterPro" id="IPR017452">
    <property type="entry name" value="GPCR_Rhodpsn_7TM"/>
</dbReference>
<keyword evidence="18" id="KW-1185">Reference proteome</keyword>
<accession>A0A9W3BLA0</accession>
<evidence type="ECO:0000256" key="11">
    <source>
        <dbReference type="ARBA" id="ARBA00023170"/>
    </source>
</evidence>
<dbReference type="SUPFAM" id="SSF52058">
    <property type="entry name" value="L domain-like"/>
    <property type="match status" value="2"/>
</dbReference>
<dbReference type="FunFam" id="1.20.1070.10:FF:000156">
    <property type="entry name" value="Lutropin-choriogonadotropic hormone receptor"/>
    <property type="match status" value="1"/>
</dbReference>
<keyword evidence="12" id="KW-0325">Glycoprotein</keyword>
<keyword evidence="10" id="KW-1015">Disulfide bond</keyword>
<evidence type="ECO:0000256" key="8">
    <source>
        <dbReference type="ARBA" id="ARBA00023040"/>
    </source>
</evidence>
<dbReference type="PANTHER" id="PTHR24372:SF82">
    <property type="entry name" value="RICKETS"/>
    <property type="match status" value="1"/>
</dbReference>
<evidence type="ECO:0000313" key="18">
    <source>
        <dbReference type="Proteomes" id="UP001165740"/>
    </source>
</evidence>
<evidence type="ECO:0000256" key="12">
    <source>
        <dbReference type="ARBA" id="ARBA00023180"/>
    </source>
</evidence>
<feature type="region of interest" description="Disordered" evidence="14">
    <location>
        <begin position="1198"/>
        <end position="1224"/>
    </location>
</feature>
<evidence type="ECO:0000256" key="4">
    <source>
        <dbReference type="ARBA" id="ARBA00022692"/>
    </source>
</evidence>
<proteinExistence type="predicted"/>
<feature type="compositionally biased region" description="Basic residues" evidence="14">
    <location>
        <begin position="1468"/>
        <end position="1486"/>
    </location>
</feature>
<feature type="compositionally biased region" description="Basic and acidic residues" evidence="14">
    <location>
        <begin position="1382"/>
        <end position="1398"/>
    </location>
</feature>
<feature type="transmembrane region" description="Helical" evidence="15">
    <location>
        <begin position="972"/>
        <end position="995"/>
    </location>
</feature>
<keyword evidence="7 15" id="KW-1133">Transmembrane helix</keyword>
<dbReference type="Proteomes" id="UP001165740">
    <property type="component" value="Chromosome 10"/>
</dbReference>
<feature type="region of interest" description="Disordered" evidence="14">
    <location>
        <begin position="1238"/>
        <end position="1261"/>
    </location>
</feature>
<dbReference type="Pfam" id="PF13855">
    <property type="entry name" value="LRR_8"/>
    <property type="match status" value="4"/>
</dbReference>
<evidence type="ECO:0000259" key="17">
    <source>
        <dbReference type="PROSITE" id="PS50262"/>
    </source>
</evidence>
<protein>
    <submittedName>
        <fullName evidence="19 20">Leucine-rich repeat-containing G-protein coupled receptor 5-like isoform X1</fullName>
    </submittedName>
</protein>
<dbReference type="GO" id="GO:0005886">
    <property type="term" value="C:plasma membrane"/>
    <property type="evidence" value="ECO:0007669"/>
    <property type="project" value="UniProtKB-SubCell"/>
</dbReference>
<gene>
    <name evidence="19 20" type="primary">LOC106051616</name>
</gene>
<dbReference type="InterPro" id="IPR000372">
    <property type="entry name" value="LRRNT"/>
</dbReference>
<evidence type="ECO:0000256" key="13">
    <source>
        <dbReference type="ARBA" id="ARBA00023224"/>
    </source>
</evidence>
<evidence type="ECO:0000256" key="14">
    <source>
        <dbReference type="SAM" id="MobiDB-lite"/>
    </source>
</evidence>
<keyword evidence="4 15" id="KW-0812">Transmembrane</keyword>
<evidence type="ECO:0000256" key="2">
    <source>
        <dbReference type="ARBA" id="ARBA00022475"/>
    </source>
</evidence>